<keyword evidence="3" id="KW-0274">FAD</keyword>
<dbReference type="AlphaFoldDB" id="A0AAV4D4W2"/>
<dbReference type="Proteomes" id="UP000735302">
    <property type="component" value="Unassembled WGS sequence"/>
</dbReference>
<keyword evidence="2" id="KW-0285">Flavoprotein</keyword>
<dbReference type="GO" id="GO:0050661">
    <property type="term" value="F:NADP binding"/>
    <property type="evidence" value="ECO:0007669"/>
    <property type="project" value="InterPro"/>
</dbReference>
<keyword evidence="6" id="KW-1185">Reference proteome</keyword>
<dbReference type="GO" id="GO:0004499">
    <property type="term" value="F:N,N-dimethylaniline monooxygenase activity"/>
    <property type="evidence" value="ECO:0007669"/>
    <property type="project" value="InterPro"/>
</dbReference>
<evidence type="ECO:0000313" key="5">
    <source>
        <dbReference type="EMBL" id="GFO39192.1"/>
    </source>
</evidence>
<keyword evidence="4" id="KW-0560">Oxidoreductase</keyword>
<comment type="caution">
    <text evidence="5">The sequence shown here is derived from an EMBL/GenBank/DDBJ whole genome shotgun (WGS) entry which is preliminary data.</text>
</comment>
<evidence type="ECO:0000256" key="2">
    <source>
        <dbReference type="ARBA" id="ARBA00022630"/>
    </source>
</evidence>
<proteinExistence type="inferred from homology"/>
<feature type="non-terminal residue" evidence="5">
    <location>
        <position position="1"/>
    </location>
</feature>
<name>A0AAV4D4W2_9GAST</name>
<gene>
    <name evidence="5" type="ORF">PoB_006569700</name>
</gene>
<protein>
    <submittedName>
        <fullName evidence="5">Flavin-containing monooxygenase</fullName>
    </submittedName>
</protein>
<dbReference type="InterPro" id="IPR050346">
    <property type="entry name" value="FMO-like"/>
</dbReference>
<accession>A0AAV4D4W2</accession>
<evidence type="ECO:0000256" key="3">
    <source>
        <dbReference type="ARBA" id="ARBA00022827"/>
    </source>
</evidence>
<keyword evidence="5" id="KW-0503">Monooxygenase</keyword>
<dbReference type="SUPFAM" id="SSF51905">
    <property type="entry name" value="FAD/NAD(P)-binding domain"/>
    <property type="match status" value="1"/>
</dbReference>
<sequence>VYLSHNKAPLESRLPNNVEERPGVRRLGPGSKVTFLDGSTEDVDTLMFCTGYCYDYGFLAPECGVEVFGQRVWPVYKHFINTKFPSMAILGVCTYVIPFPLYDIQVQHFRAVLEGRVTLPSEREMNEDIEADYRARLAEGQFHRHCHSMLGRVFPYMDLLADMAQTKR</sequence>
<dbReference type="Gene3D" id="3.50.50.60">
    <property type="entry name" value="FAD/NAD(P)-binding domain"/>
    <property type="match status" value="1"/>
</dbReference>
<reference evidence="5 6" key="1">
    <citation type="journal article" date="2021" name="Elife">
        <title>Chloroplast acquisition without the gene transfer in kleptoplastic sea slugs, Plakobranchus ocellatus.</title>
        <authorList>
            <person name="Maeda T."/>
            <person name="Takahashi S."/>
            <person name="Yoshida T."/>
            <person name="Shimamura S."/>
            <person name="Takaki Y."/>
            <person name="Nagai Y."/>
            <person name="Toyoda A."/>
            <person name="Suzuki Y."/>
            <person name="Arimoto A."/>
            <person name="Ishii H."/>
            <person name="Satoh N."/>
            <person name="Nishiyama T."/>
            <person name="Hasebe M."/>
            <person name="Maruyama T."/>
            <person name="Minagawa J."/>
            <person name="Obokata J."/>
            <person name="Shigenobu S."/>
        </authorList>
    </citation>
    <scope>NUCLEOTIDE SEQUENCE [LARGE SCALE GENOMIC DNA]</scope>
</reference>
<dbReference type="GO" id="GO:0050660">
    <property type="term" value="F:flavin adenine dinucleotide binding"/>
    <property type="evidence" value="ECO:0007669"/>
    <property type="project" value="InterPro"/>
</dbReference>
<evidence type="ECO:0000256" key="4">
    <source>
        <dbReference type="ARBA" id="ARBA00023002"/>
    </source>
</evidence>
<dbReference type="InterPro" id="IPR036188">
    <property type="entry name" value="FAD/NAD-bd_sf"/>
</dbReference>
<dbReference type="Pfam" id="PF00743">
    <property type="entry name" value="FMO-like"/>
    <property type="match status" value="1"/>
</dbReference>
<dbReference type="EMBL" id="BLXT01007453">
    <property type="protein sequence ID" value="GFO39192.1"/>
    <property type="molecule type" value="Genomic_DNA"/>
</dbReference>
<evidence type="ECO:0000313" key="6">
    <source>
        <dbReference type="Proteomes" id="UP000735302"/>
    </source>
</evidence>
<dbReference type="PANTHER" id="PTHR23023">
    <property type="entry name" value="DIMETHYLANILINE MONOOXYGENASE"/>
    <property type="match status" value="1"/>
</dbReference>
<dbReference type="InterPro" id="IPR020946">
    <property type="entry name" value="Flavin_mOase-like"/>
</dbReference>
<organism evidence="5 6">
    <name type="scientific">Plakobranchus ocellatus</name>
    <dbReference type="NCBI Taxonomy" id="259542"/>
    <lineage>
        <taxon>Eukaryota</taxon>
        <taxon>Metazoa</taxon>
        <taxon>Spiralia</taxon>
        <taxon>Lophotrochozoa</taxon>
        <taxon>Mollusca</taxon>
        <taxon>Gastropoda</taxon>
        <taxon>Heterobranchia</taxon>
        <taxon>Euthyneura</taxon>
        <taxon>Panpulmonata</taxon>
        <taxon>Sacoglossa</taxon>
        <taxon>Placobranchoidea</taxon>
        <taxon>Plakobranchidae</taxon>
        <taxon>Plakobranchus</taxon>
    </lineage>
</organism>
<comment type="similarity">
    <text evidence="1">Belongs to the FMO family.</text>
</comment>
<evidence type="ECO:0000256" key="1">
    <source>
        <dbReference type="ARBA" id="ARBA00009183"/>
    </source>
</evidence>
<feature type="non-terminal residue" evidence="5">
    <location>
        <position position="168"/>
    </location>
</feature>